<dbReference type="InterPro" id="IPR034746">
    <property type="entry name" value="POTRA"/>
</dbReference>
<evidence type="ECO:0000259" key="11">
    <source>
        <dbReference type="PROSITE" id="PS51779"/>
    </source>
</evidence>
<keyword evidence="3 9" id="KW-0997">Cell inner membrane</keyword>
<evidence type="ECO:0000256" key="10">
    <source>
        <dbReference type="SAM" id="MobiDB-lite"/>
    </source>
</evidence>
<dbReference type="OrthoDB" id="9783091at2"/>
<evidence type="ECO:0000256" key="5">
    <source>
        <dbReference type="ARBA" id="ARBA00022692"/>
    </source>
</evidence>
<dbReference type="GO" id="GO:0043093">
    <property type="term" value="P:FtsZ-dependent cytokinesis"/>
    <property type="evidence" value="ECO:0007669"/>
    <property type="project" value="UniProtKB-UniRule"/>
</dbReference>
<evidence type="ECO:0000313" key="12">
    <source>
        <dbReference type="EMBL" id="ANC91910.1"/>
    </source>
</evidence>
<keyword evidence="4 9" id="KW-0132">Cell division</keyword>
<gene>
    <name evidence="9" type="primary">ftsQ</name>
    <name evidence="12" type="ORF">A6A40_08295</name>
</gene>
<evidence type="ECO:0000256" key="7">
    <source>
        <dbReference type="ARBA" id="ARBA00023136"/>
    </source>
</evidence>
<feature type="region of interest" description="Disordered" evidence="10">
    <location>
        <begin position="16"/>
        <end position="45"/>
    </location>
</feature>
<protein>
    <recommendedName>
        <fullName evidence="9">Cell division protein FtsQ</fullName>
    </recommendedName>
</protein>
<proteinExistence type="inferred from homology"/>
<dbReference type="GO" id="GO:0090529">
    <property type="term" value="P:cell septum assembly"/>
    <property type="evidence" value="ECO:0007669"/>
    <property type="project" value="InterPro"/>
</dbReference>
<dbReference type="EMBL" id="CP015285">
    <property type="protein sequence ID" value="ANC91910.1"/>
    <property type="molecule type" value="Genomic_DNA"/>
</dbReference>
<comment type="subcellular location">
    <subcellularLocation>
        <location evidence="9">Cell inner membrane</location>
        <topology evidence="9">Single-pass type II membrane protein</topology>
    </subcellularLocation>
    <subcellularLocation>
        <location evidence="1">Membrane</location>
    </subcellularLocation>
    <text evidence="9">Localizes to the division septum.</text>
</comment>
<dbReference type="RefSeq" id="WP_063634991.1">
    <property type="nucleotide sequence ID" value="NZ_CP015285.1"/>
</dbReference>
<evidence type="ECO:0000256" key="8">
    <source>
        <dbReference type="ARBA" id="ARBA00023306"/>
    </source>
</evidence>
<feature type="domain" description="POTRA" evidence="11">
    <location>
        <begin position="97"/>
        <end position="165"/>
    </location>
</feature>
<organism evidence="12 13">
    <name type="scientific">Azospirillum humicireducens</name>
    <dbReference type="NCBI Taxonomy" id="1226968"/>
    <lineage>
        <taxon>Bacteria</taxon>
        <taxon>Pseudomonadati</taxon>
        <taxon>Pseudomonadota</taxon>
        <taxon>Alphaproteobacteria</taxon>
        <taxon>Rhodospirillales</taxon>
        <taxon>Azospirillaceae</taxon>
        <taxon>Azospirillum</taxon>
    </lineage>
</organism>
<evidence type="ECO:0000256" key="4">
    <source>
        <dbReference type="ARBA" id="ARBA00022618"/>
    </source>
</evidence>
<dbReference type="InterPro" id="IPR026579">
    <property type="entry name" value="FtsQ"/>
</dbReference>
<evidence type="ECO:0000256" key="1">
    <source>
        <dbReference type="ARBA" id="ARBA00004370"/>
    </source>
</evidence>
<dbReference type="Pfam" id="PF08478">
    <property type="entry name" value="POTRA_1"/>
    <property type="match status" value="1"/>
</dbReference>
<keyword evidence="13" id="KW-1185">Reference proteome</keyword>
<dbReference type="PANTHER" id="PTHR35851">
    <property type="entry name" value="CELL DIVISION PROTEIN FTSQ"/>
    <property type="match status" value="1"/>
</dbReference>
<keyword evidence="2 9" id="KW-1003">Cell membrane</keyword>
<accession>A0A160JG66</accession>
<name>A0A160JG66_9PROT</name>
<dbReference type="Gene3D" id="3.40.50.11690">
    <property type="entry name" value="Cell division protein FtsQ/DivIB"/>
    <property type="match status" value="1"/>
</dbReference>
<evidence type="ECO:0000256" key="2">
    <source>
        <dbReference type="ARBA" id="ARBA00022475"/>
    </source>
</evidence>
<dbReference type="HAMAP" id="MF_00911">
    <property type="entry name" value="FtsQ_subfam"/>
    <property type="match status" value="1"/>
</dbReference>
<dbReference type="GO" id="GO:0005886">
    <property type="term" value="C:plasma membrane"/>
    <property type="evidence" value="ECO:0007669"/>
    <property type="project" value="UniProtKB-SubCell"/>
</dbReference>
<dbReference type="InterPro" id="IPR013685">
    <property type="entry name" value="POTRA_FtsQ_type"/>
</dbReference>
<keyword evidence="8 9" id="KW-0131">Cell cycle</keyword>
<dbReference type="Pfam" id="PF03799">
    <property type="entry name" value="FtsQ_DivIB_C"/>
    <property type="match status" value="1"/>
</dbReference>
<evidence type="ECO:0000256" key="9">
    <source>
        <dbReference type="HAMAP-Rule" id="MF_00911"/>
    </source>
</evidence>
<sequence length="320" mass="35079">MSARLMADPDFRAAAAGARARDEMPTPPRAMAASAQKGKRRRAWPRWTRSAVKAALILVPVLGLTAAAGTTWKRGTLADTLDAARDSVIQTTGDLGFRLSEILVVGRSETERDAVLDALGVRRGEPILSIDLAEAKQRLEELPWVSSASIERRLPGFLYIRLSERQPMAIWQHERQFTVIDRAGRPLADAAELARRGNQRIDTLPQVIGANAPQQVHTLLSALDSAPTIAPMLSSASWISDRRWNLQLSNGVTVKLPEGTAEMRRALLQLEQMQTASHVLDRDIVAIDLRLPGRAAIQTSATAQLPGWEDESKKKNGKKS</sequence>
<evidence type="ECO:0000313" key="13">
    <source>
        <dbReference type="Proteomes" id="UP000077405"/>
    </source>
</evidence>
<reference evidence="12 13" key="1">
    <citation type="journal article" date="2013" name="Int. J. Syst. Evol. Microbiol.">
        <title>Azospirillum humicireducens sp. nov., a nitrogen-fixing bacterium isolated from a microbial fuel cell.</title>
        <authorList>
            <person name="Zhou S."/>
            <person name="Han L."/>
            <person name="Wang Y."/>
            <person name="Yang G."/>
            <person name="Zhuang L."/>
            <person name="Hu P."/>
        </authorList>
    </citation>
    <scope>NUCLEOTIDE SEQUENCE [LARGE SCALE GENOMIC DNA]</scope>
    <source>
        <strain evidence="12 13">SgZ-5</strain>
    </source>
</reference>
<comment type="similarity">
    <text evidence="9">Belongs to the FtsQ/DivIB family. FtsQ subfamily.</text>
</comment>
<dbReference type="PANTHER" id="PTHR35851:SF1">
    <property type="entry name" value="CELL DIVISION PROTEIN FTSQ"/>
    <property type="match status" value="1"/>
</dbReference>
<evidence type="ECO:0000256" key="6">
    <source>
        <dbReference type="ARBA" id="ARBA00022989"/>
    </source>
</evidence>
<dbReference type="STRING" id="1226968.A6A40_08295"/>
<dbReference type="GO" id="GO:0032153">
    <property type="term" value="C:cell division site"/>
    <property type="evidence" value="ECO:0007669"/>
    <property type="project" value="UniProtKB-UniRule"/>
</dbReference>
<evidence type="ECO:0000256" key="3">
    <source>
        <dbReference type="ARBA" id="ARBA00022519"/>
    </source>
</evidence>
<dbReference type="InterPro" id="IPR045335">
    <property type="entry name" value="FtsQ_C_sf"/>
</dbReference>
<dbReference type="AlphaFoldDB" id="A0A160JG66"/>
<comment type="function">
    <text evidence="9">Essential cell division protein.</text>
</comment>
<dbReference type="InterPro" id="IPR005548">
    <property type="entry name" value="Cell_div_FtsQ/DivIB_C"/>
</dbReference>
<keyword evidence="7 9" id="KW-0472">Membrane</keyword>
<dbReference type="PROSITE" id="PS51779">
    <property type="entry name" value="POTRA"/>
    <property type="match status" value="1"/>
</dbReference>
<dbReference type="Gene3D" id="3.10.20.310">
    <property type="entry name" value="membrane protein fhac"/>
    <property type="match status" value="1"/>
</dbReference>
<keyword evidence="6 9" id="KW-1133">Transmembrane helix</keyword>
<dbReference type="KEGG" id="ahu:A6A40_08295"/>
<keyword evidence="5 9" id="KW-0812">Transmembrane</keyword>
<dbReference type="Proteomes" id="UP000077405">
    <property type="component" value="Chromosome"/>
</dbReference>